<dbReference type="NCBIfam" id="NF000722">
    <property type="entry name" value="PRK00042.2-1"/>
    <property type="match status" value="1"/>
</dbReference>
<keyword evidence="3" id="KW-0324">Glycolysis</keyword>
<dbReference type="PANTHER" id="PTHR21139">
    <property type="entry name" value="TRIOSEPHOSPHATE ISOMERASE"/>
    <property type="match status" value="1"/>
</dbReference>
<evidence type="ECO:0000313" key="5">
    <source>
        <dbReference type="Proteomes" id="UP000540568"/>
    </source>
</evidence>
<dbReference type="GO" id="GO:0019563">
    <property type="term" value="P:glycerol catabolic process"/>
    <property type="evidence" value="ECO:0007669"/>
    <property type="project" value="TreeGrafter"/>
</dbReference>
<dbReference type="GO" id="GO:0006094">
    <property type="term" value="P:gluconeogenesis"/>
    <property type="evidence" value="ECO:0007669"/>
    <property type="project" value="UniProtKB-UniPathway"/>
</dbReference>
<comment type="catalytic activity">
    <reaction evidence="3">
        <text>D-glyceraldehyde 3-phosphate = dihydroxyacetone phosphate</text>
        <dbReference type="Rhea" id="RHEA:18585"/>
        <dbReference type="ChEBI" id="CHEBI:57642"/>
        <dbReference type="ChEBI" id="CHEBI:59776"/>
        <dbReference type="EC" id="5.3.1.1"/>
    </reaction>
</comment>
<dbReference type="PROSITE" id="PS51440">
    <property type="entry name" value="TIM_2"/>
    <property type="match status" value="1"/>
</dbReference>
<dbReference type="UniPathway" id="UPA00138"/>
<evidence type="ECO:0000313" key="4">
    <source>
        <dbReference type="EMBL" id="MBA8807798.1"/>
    </source>
</evidence>
<reference evidence="4 5" key="1">
    <citation type="submission" date="2020-07" db="EMBL/GenBank/DDBJ databases">
        <title>Sequencing the genomes of 1000 actinobacteria strains.</title>
        <authorList>
            <person name="Klenk H.-P."/>
        </authorList>
    </citation>
    <scope>NUCLEOTIDE SEQUENCE [LARGE SCALE GENOMIC DNA]</scope>
    <source>
        <strain evidence="4 5">DSM 44121</strain>
    </source>
</reference>
<dbReference type="Gene3D" id="3.20.20.70">
    <property type="entry name" value="Aldolase class I"/>
    <property type="match status" value="1"/>
</dbReference>
<dbReference type="InterPro" id="IPR035990">
    <property type="entry name" value="TIM_sf"/>
</dbReference>
<dbReference type="InterPro" id="IPR013785">
    <property type="entry name" value="Aldolase_TIM"/>
</dbReference>
<evidence type="ECO:0000256" key="3">
    <source>
        <dbReference type="RuleBase" id="RU363013"/>
    </source>
</evidence>
<accession>A0A7W3J7M8</accession>
<evidence type="ECO:0000256" key="2">
    <source>
        <dbReference type="ARBA" id="ARBA00023235"/>
    </source>
</evidence>
<keyword evidence="5" id="KW-1185">Reference proteome</keyword>
<dbReference type="GO" id="GO:0046166">
    <property type="term" value="P:glyceraldehyde-3-phosphate biosynthetic process"/>
    <property type="evidence" value="ECO:0007669"/>
    <property type="project" value="TreeGrafter"/>
</dbReference>
<dbReference type="GO" id="GO:0004807">
    <property type="term" value="F:triose-phosphate isomerase activity"/>
    <property type="evidence" value="ECO:0007669"/>
    <property type="project" value="UniProtKB-EC"/>
</dbReference>
<keyword evidence="3" id="KW-0963">Cytoplasm</keyword>
<dbReference type="SUPFAM" id="SSF51351">
    <property type="entry name" value="Triosephosphate isomerase (TIM)"/>
    <property type="match status" value="1"/>
</dbReference>
<dbReference type="GO" id="GO:0006096">
    <property type="term" value="P:glycolytic process"/>
    <property type="evidence" value="ECO:0007669"/>
    <property type="project" value="UniProtKB-UniPathway"/>
</dbReference>
<sequence length="265" mass="27306">MTPAGTRWIGTSWKMTKSLSEARRYATALAAAARPGRWPGLQPFVIPSATALTTVRDALPPSAGVLLGAQNAHWADSGAWTGEVSVPQVADAGARLVEIGHSERREHFGDTDDVVRRKVESVLRHGLVPLLCVGEPAAVRAAGGSVEHVLDQARAALAGADLAGAAGAGVAGPSRVLVAYEPVWAIGEHGTPARPDDVADVVAALAAELGPRVHGVLYGGSVDRANMHELLAVEHVSGLFIGRAAWDVDAFVAILDGAAAARPTS</sequence>
<keyword evidence="3" id="KW-0312">Gluconeogenesis</keyword>
<keyword evidence="2 3" id="KW-0413">Isomerase</keyword>
<organism evidence="4 5">
    <name type="scientific">Promicromonospora sukumoe</name>
    <dbReference type="NCBI Taxonomy" id="88382"/>
    <lineage>
        <taxon>Bacteria</taxon>
        <taxon>Bacillati</taxon>
        <taxon>Actinomycetota</taxon>
        <taxon>Actinomycetes</taxon>
        <taxon>Micrococcales</taxon>
        <taxon>Promicromonosporaceae</taxon>
        <taxon>Promicromonospora</taxon>
    </lineage>
</organism>
<dbReference type="EC" id="5.3.1.1" evidence="3"/>
<comment type="caution">
    <text evidence="4">The sequence shown here is derived from an EMBL/GenBank/DDBJ whole genome shotgun (WGS) entry which is preliminary data.</text>
</comment>
<comment type="similarity">
    <text evidence="1 3">Belongs to the triosephosphate isomerase family.</text>
</comment>
<dbReference type="AlphaFoldDB" id="A0A7W3J7M8"/>
<dbReference type="PANTHER" id="PTHR21139:SF42">
    <property type="entry name" value="TRIOSEPHOSPHATE ISOMERASE"/>
    <property type="match status" value="1"/>
</dbReference>
<comment type="subcellular location">
    <subcellularLocation>
        <location evidence="3">Cytoplasm</location>
    </subcellularLocation>
</comment>
<dbReference type="GO" id="GO:0005829">
    <property type="term" value="C:cytosol"/>
    <property type="evidence" value="ECO:0007669"/>
    <property type="project" value="TreeGrafter"/>
</dbReference>
<dbReference type="EMBL" id="JACGWV010000001">
    <property type="protein sequence ID" value="MBA8807798.1"/>
    <property type="molecule type" value="Genomic_DNA"/>
</dbReference>
<evidence type="ECO:0000256" key="1">
    <source>
        <dbReference type="ARBA" id="ARBA00007422"/>
    </source>
</evidence>
<protein>
    <recommendedName>
        <fullName evidence="3">Triosephosphate isomerase</fullName>
        <ecNumber evidence="3">5.3.1.1</ecNumber>
    </recommendedName>
</protein>
<proteinExistence type="inferred from homology"/>
<dbReference type="InterPro" id="IPR000652">
    <property type="entry name" value="Triosephosphate_isomerase"/>
</dbReference>
<dbReference type="UniPathway" id="UPA00109">
    <property type="reaction ID" value="UER00189"/>
</dbReference>
<comment type="pathway">
    <text evidence="3">Carbohydrate degradation; glycolysis; D-glyceraldehyde 3-phosphate from glycerone phosphate: step 1/1.</text>
</comment>
<comment type="pathway">
    <text evidence="3">Carbohydrate biosynthesis; gluconeogenesis.</text>
</comment>
<gene>
    <name evidence="4" type="ORF">FHX71_001740</name>
</gene>
<dbReference type="RefSeq" id="WP_182615378.1">
    <property type="nucleotide sequence ID" value="NZ_BAAATF010000006.1"/>
</dbReference>
<dbReference type="CDD" id="cd00311">
    <property type="entry name" value="TIM"/>
    <property type="match status" value="1"/>
</dbReference>
<dbReference type="Proteomes" id="UP000540568">
    <property type="component" value="Unassembled WGS sequence"/>
</dbReference>
<comment type="subunit">
    <text evidence="3">Homodimer.</text>
</comment>
<dbReference type="Pfam" id="PF00121">
    <property type="entry name" value="TIM"/>
    <property type="match status" value="1"/>
</dbReference>
<name>A0A7W3J7M8_9MICO</name>